<sequence>MGMVDATDISAGVESLSNVRRSKGILVTSLIFIIALSLVALTGTWDWFANRFFGFFPLLIGLFVLGIHPVVRVKAAVVLSGLADWLARRGAFVSNPEEEAPKFALIRIVFGLFMIERAFWVISYLEPSDWGQPSIWLTAMMGLLCGVLVTAGSDAVHSRVSDRFSVADGRHTTPHIHIGKLDRSDAFSASDFRKRRSEFFAGPAAYEKRHVRVQSHLSVLL</sequence>
<evidence type="ECO:0008006" key="3">
    <source>
        <dbReference type="Google" id="ProtNLM"/>
    </source>
</evidence>
<feature type="transmembrane region" description="Helical" evidence="1">
    <location>
        <begin position="104"/>
        <end position="123"/>
    </location>
</feature>
<protein>
    <recommendedName>
        <fullName evidence="3">Transmembrane protein</fullName>
    </recommendedName>
</protein>
<feature type="transmembrane region" description="Helical" evidence="1">
    <location>
        <begin position="135"/>
        <end position="156"/>
    </location>
</feature>
<evidence type="ECO:0000313" key="2">
    <source>
        <dbReference type="EMBL" id="CAE00199.1"/>
    </source>
</evidence>
<evidence type="ECO:0000256" key="1">
    <source>
        <dbReference type="SAM" id="Phobius"/>
    </source>
</evidence>
<keyword evidence="1" id="KW-0472">Membrane</keyword>
<accession>Q7WYS8</accession>
<keyword evidence="1" id="KW-0812">Transmembrane</keyword>
<dbReference type="AlphaFoldDB" id="Q7WYS8"/>
<proteinExistence type="predicted"/>
<feature type="transmembrane region" description="Helical" evidence="1">
    <location>
        <begin position="51"/>
        <end position="71"/>
    </location>
</feature>
<keyword evidence="1" id="KW-1133">Transmembrane helix</keyword>
<feature type="transmembrane region" description="Helical" evidence="1">
    <location>
        <begin position="25"/>
        <end position="45"/>
    </location>
</feature>
<dbReference type="EMBL" id="AJ571701">
    <property type="protein sequence ID" value="CAE00199.1"/>
    <property type="molecule type" value="Genomic_DNA"/>
</dbReference>
<reference evidence="2" key="1">
    <citation type="submission" date="2003-05" db="EMBL/GenBank/DDBJ databases">
        <title>DNA region of Rhizobium leguminosarum bv. viciae 3841 involved in lipopolysaccharide O-chain biosynthesis.</title>
        <authorList>
            <person name="Kannenberg E.L."/>
            <person name="Mueller P."/>
            <person name="Brewin N.J."/>
            <person name="Schmitz S."/>
        </authorList>
    </citation>
    <scope>NUCLEOTIDE SEQUENCE</scope>
</reference>
<name>Q7WYS8_RHIJ3</name>
<organism evidence="2">
    <name type="scientific">Rhizobium johnstonii (strain DSM 114642 / LMG 32736 / 3841)</name>
    <name type="common">Rhizobium leguminosarum bv. viciae</name>
    <dbReference type="NCBI Taxonomy" id="216596"/>
    <lineage>
        <taxon>Bacteria</taxon>
        <taxon>Pseudomonadati</taxon>
        <taxon>Pseudomonadota</taxon>
        <taxon>Alphaproteobacteria</taxon>
        <taxon>Hyphomicrobiales</taxon>
        <taxon>Rhizobiaceae</taxon>
        <taxon>Rhizobium/Agrobacterium group</taxon>
        <taxon>Rhizobium</taxon>
        <taxon>Rhizobium johnstonii</taxon>
    </lineage>
</organism>